<dbReference type="RefSeq" id="WP_379819824.1">
    <property type="nucleotide sequence ID" value="NZ_JBHUMD010000005.1"/>
</dbReference>
<dbReference type="Proteomes" id="UP001597480">
    <property type="component" value="Unassembled WGS sequence"/>
</dbReference>
<name>A0ABW5NR66_9FLAO</name>
<proteinExistence type="inferred from homology"/>
<dbReference type="Gene3D" id="3.40.50.20">
    <property type="match status" value="1"/>
</dbReference>
<dbReference type="InterPro" id="IPR020019">
    <property type="entry name" value="AcTrfase_PglD-like"/>
</dbReference>
<dbReference type="SUPFAM" id="SSF51161">
    <property type="entry name" value="Trimeric LpxA-like enzymes"/>
    <property type="match status" value="1"/>
</dbReference>
<feature type="domain" description="PglD N-terminal" evidence="2">
    <location>
        <begin position="4"/>
        <end position="83"/>
    </location>
</feature>
<gene>
    <name evidence="3" type="ORF">ACFSR3_03980</name>
</gene>
<evidence type="ECO:0000313" key="4">
    <source>
        <dbReference type="Proteomes" id="UP001597480"/>
    </source>
</evidence>
<dbReference type="InterPro" id="IPR041561">
    <property type="entry name" value="PglD_N"/>
</dbReference>
<keyword evidence="4" id="KW-1185">Reference proteome</keyword>
<dbReference type="InterPro" id="IPR050179">
    <property type="entry name" value="Trans_hexapeptide_repeat"/>
</dbReference>
<organism evidence="3 4">
    <name type="scientific">Flavobacterium suzhouense</name>
    <dbReference type="NCBI Taxonomy" id="1529638"/>
    <lineage>
        <taxon>Bacteria</taxon>
        <taxon>Pseudomonadati</taxon>
        <taxon>Bacteroidota</taxon>
        <taxon>Flavobacteriia</taxon>
        <taxon>Flavobacteriales</taxon>
        <taxon>Flavobacteriaceae</taxon>
        <taxon>Flavobacterium</taxon>
    </lineage>
</organism>
<protein>
    <recommendedName>
        <fullName evidence="2">PglD N-terminal domain-containing protein</fullName>
    </recommendedName>
</protein>
<dbReference type="CDD" id="cd03360">
    <property type="entry name" value="LbH_AT_putative"/>
    <property type="match status" value="1"/>
</dbReference>
<comment type="similarity">
    <text evidence="1">Belongs to the transferase hexapeptide repeat family.</text>
</comment>
<dbReference type="PANTHER" id="PTHR43300:SF7">
    <property type="entry name" value="UDP-N-ACETYLBACILLOSAMINE N-ACETYLTRANSFERASE"/>
    <property type="match status" value="1"/>
</dbReference>
<dbReference type="Gene3D" id="2.160.10.10">
    <property type="entry name" value="Hexapeptide repeat proteins"/>
    <property type="match status" value="1"/>
</dbReference>
<dbReference type="PANTHER" id="PTHR43300">
    <property type="entry name" value="ACETYLTRANSFERASE"/>
    <property type="match status" value="1"/>
</dbReference>
<evidence type="ECO:0000256" key="1">
    <source>
        <dbReference type="ARBA" id="ARBA00007274"/>
    </source>
</evidence>
<dbReference type="Pfam" id="PF17836">
    <property type="entry name" value="PglD_N"/>
    <property type="match status" value="1"/>
</dbReference>
<sequence>MPKKLVIIGAGGVGREIQAVLKKYPLDGYYLFGFIDDGVLAGTIVNGLPVLGGLQCIKDDNEDLAVILAIGNPQVRKKIIDSLSDYSFDFPSLIHPGASIHDNDTVSIGKGCYIADKCVLTVDIMVSDFCFLNTGCFLQHDATIGPYSVLMPGVSITGGAIIGEQVYITSNCSVITKCEIEDNSIIKQSINS</sequence>
<dbReference type="InterPro" id="IPR011004">
    <property type="entry name" value="Trimer_LpxA-like_sf"/>
</dbReference>
<evidence type="ECO:0000313" key="3">
    <source>
        <dbReference type="EMBL" id="MFD2601203.1"/>
    </source>
</evidence>
<comment type="caution">
    <text evidence="3">The sequence shown here is derived from an EMBL/GenBank/DDBJ whole genome shotgun (WGS) entry which is preliminary data.</text>
</comment>
<evidence type="ECO:0000259" key="2">
    <source>
        <dbReference type="Pfam" id="PF17836"/>
    </source>
</evidence>
<accession>A0ABW5NR66</accession>
<dbReference type="EMBL" id="JBHUMD010000005">
    <property type="protein sequence ID" value="MFD2601203.1"/>
    <property type="molecule type" value="Genomic_DNA"/>
</dbReference>
<reference evidence="4" key="1">
    <citation type="journal article" date="2019" name="Int. J. Syst. Evol. Microbiol.">
        <title>The Global Catalogue of Microorganisms (GCM) 10K type strain sequencing project: providing services to taxonomists for standard genome sequencing and annotation.</title>
        <authorList>
            <consortium name="The Broad Institute Genomics Platform"/>
            <consortium name="The Broad Institute Genome Sequencing Center for Infectious Disease"/>
            <person name="Wu L."/>
            <person name="Ma J."/>
        </authorList>
    </citation>
    <scope>NUCLEOTIDE SEQUENCE [LARGE SCALE GENOMIC DNA]</scope>
    <source>
        <strain evidence="4">KCTC 42107</strain>
    </source>
</reference>